<dbReference type="RefSeq" id="XP_049182240.1">
    <property type="nucleotide sequence ID" value="XM_049326557.1"/>
</dbReference>
<dbReference type="GO" id="GO:0005773">
    <property type="term" value="C:vacuole"/>
    <property type="evidence" value="ECO:0007669"/>
    <property type="project" value="GOC"/>
</dbReference>
<dbReference type="Proteomes" id="UP001202479">
    <property type="component" value="Unassembled WGS sequence"/>
</dbReference>
<evidence type="ECO:0000256" key="3">
    <source>
        <dbReference type="ARBA" id="ARBA00022679"/>
    </source>
</evidence>
<dbReference type="PROSITE" id="PS00108">
    <property type="entry name" value="PROTEIN_KINASE_ST"/>
    <property type="match status" value="1"/>
</dbReference>
<evidence type="ECO:0000313" key="12">
    <source>
        <dbReference type="Proteomes" id="UP001202479"/>
    </source>
</evidence>
<dbReference type="SUPFAM" id="SSF56112">
    <property type="entry name" value="Protein kinase-like (PK-like)"/>
    <property type="match status" value="2"/>
</dbReference>
<comment type="catalytic activity">
    <reaction evidence="8">
        <text>L-seryl-[protein] + ATP = O-phospho-L-seryl-[protein] + ADP + H(+)</text>
        <dbReference type="Rhea" id="RHEA:17989"/>
        <dbReference type="Rhea" id="RHEA-COMP:9863"/>
        <dbReference type="Rhea" id="RHEA-COMP:11604"/>
        <dbReference type="ChEBI" id="CHEBI:15378"/>
        <dbReference type="ChEBI" id="CHEBI:29999"/>
        <dbReference type="ChEBI" id="CHEBI:30616"/>
        <dbReference type="ChEBI" id="CHEBI:83421"/>
        <dbReference type="ChEBI" id="CHEBI:456216"/>
        <dbReference type="EC" id="2.7.11.1"/>
    </reaction>
</comment>
<dbReference type="InterPro" id="IPR052239">
    <property type="entry name" value="Ser/Thr-specific_kinases"/>
</dbReference>
<dbReference type="GO" id="GO:0004674">
    <property type="term" value="F:protein serine/threonine kinase activity"/>
    <property type="evidence" value="ECO:0007669"/>
    <property type="project" value="UniProtKB-KW"/>
</dbReference>
<dbReference type="GeneID" id="73378244"/>
<dbReference type="InterPro" id="IPR000719">
    <property type="entry name" value="Prot_kinase_dom"/>
</dbReference>
<keyword evidence="12" id="KW-1185">Reference proteome</keyword>
<dbReference type="PROSITE" id="PS50011">
    <property type="entry name" value="PROTEIN_KINASE_DOM"/>
    <property type="match status" value="1"/>
</dbReference>
<evidence type="ECO:0000256" key="7">
    <source>
        <dbReference type="ARBA" id="ARBA00047899"/>
    </source>
</evidence>
<dbReference type="Pfam" id="PF00069">
    <property type="entry name" value="Pkinase"/>
    <property type="match status" value="1"/>
</dbReference>
<evidence type="ECO:0000259" key="10">
    <source>
        <dbReference type="PROSITE" id="PS50011"/>
    </source>
</evidence>
<reference evidence="11" key="1">
    <citation type="journal article" date="2022" name="DNA Res.">
        <title>Genome analysis of five recently described species of the CUG-Ser clade uncovers Candida theae as a new hybrid lineage with pathogenic potential in the Candida parapsilosis species complex.</title>
        <authorList>
            <person name="Mixao V."/>
            <person name="Del Olmo V."/>
            <person name="Hegedusova E."/>
            <person name="Saus E."/>
            <person name="Pryszcz L."/>
            <person name="Cillingova A."/>
            <person name="Nosek J."/>
            <person name="Gabaldon T."/>
        </authorList>
    </citation>
    <scope>NUCLEOTIDE SEQUENCE</scope>
    <source>
        <strain evidence="11">CBS 10844</strain>
    </source>
</reference>
<evidence type="ECO:0000256" key="2">
    <source>
        <dbReference type="ARBA" id="ARBA00022527"/>
    </source>
</evidence>
<evidence type="ECO:0000256" key="4">
    <source>
        <dbReference type="ARBA" id="ARBA00022741"/>
    </source>
</evidence>
<evidence type="ECO:0000256" key="6">
    <source>
        <dbReference type="ARBA" id="ARBA00022840"/>
    </source>
</evidence>
<keyword evidence="3" id="KW-0808">Transferase</keyword>
<comment type="catalytic activity">
    <reaction evidence="7">
        <text>L-threonyl-[protein] + ATP = O-phospho-L-threonyl-[protein] + ADP + H(+)</text>
        <dbReference type="Rhea" id="RHEA:46608"/>
        <dbReference type="Rhea" id="RHEA-COMP:11060"/>
        <dbReference type="Rhea" id="RHEA-COMP:11605"/>
        <dbReference type="ChEBI" id="CHEBI:15378"/>
        <dbReference type="ChEBI" id="CHEBI:30013"/>
        <dbReference type="ChEBI" id="CHEBI:30616"/>
        <dbReference type="ChEBI" id="CHEBI:61977"/>
        <dbReference type="ChEBI" id="CHEBI:456216"/>
        <dbReference type="EC" id="2.7.11.1"/>
    </reaction>
</comment>
<evidence type="ECO:0000256" key="9">
    <source>
        <dbReference type="SAM" id="MobiDB-lite"/>
    </source>
</evidence>
<dbReference type="GO" id="GO:0006624">
    <property type="term" value="P:vacuolar protein processing"/>
    <property type="evidence" value="ECO:0007669"/>
    <property type="project" value="TreeGrafter"/>
</dbReference>
<organism evidence="11 12">
    <name type="scientific">Candida oxycetoniae</name>
    <dbReference type="NCBI Taxonomy" id="497107"/>
    <lineage>
        <taxon>Eukaryota</taxon>
        <taxon>Fungi</taxon>
        <taxon>Dikarya</taxon>
        <taxon>Ascomycota</taxon>
        <taxon>Saccharomycotina</taxon>
        <taxon>Pichiomycetes</taxon>
        <taxon>Debaryomycetaceae</taxon>
        <taxon>Candida/Lodderomyces clade</taxon>
        <taxon>Candida</taxon>
    </lineage>
</organism>
<evidence type="ECO:0000256" key="5">
    <source>
        <dbReference type="ARBA" id="ARBA00022777"/>
    </source>
</evidence>
<feature type="region of interest" description="Disordered" evidence="9">
    <location>
        <begin position="64"/>
        <end position="92"/>
    </location>
</feature>
<dbReference type="EC" id="2.7.11.1" evidence="1"/>
<evidence type="ECO:0000256" key="8">
    <source>
        <dbReference type="ARBA" id="ARBA00048679"/>
    </source>
</evidence>
<accession>A0AAI9T1U0</accession>
<evidence type="ECO:0000313" key="11">
    <source>
        <dbReference type="EMBL" id="KAI3406495.2"/>
    </source>
</evidence>
<dbReference type="EMBL" id="JAHUZD010000023">
    <property type="protein sequence ID" value="KAI3406495.2"/>
    <property type="molecule type" value="Genomic_DNA"/>
</dbReference>
<dbReference type="GO" id="GO:0032889">
    <property type="term" value="P:regulation of vacuole fusion, non-autophagic"/>
    <property type="evidence" value="ECO:0007669"/>
    <property type="project" value="TreeGrafter"/>
</dbReference>
<dbReference type="InterPro" id="IPR008271">
    <property type="entry name" value="Ser/Thr_kinase_AS"/>
</dbReference>
<keyword evidence="4" id="KW-0547">Nucleotide-binding</keyword>
<name>A0AAI9T1U0_9ASCO</name>
<dbReference type="Gene3D" id="1.10.510.10">
    <property type="entry name" value="Transferase(Phosphotransferase) domain 1"/>
    <property type="match status" value="1"/>
</dbReference>
<dbReference type="SMART" id="SM00220">
    <property type="entry name" value="S_TKc"/>
    <property type="match status" value="1"/>
</dbReference>
<feature type="domain" description="Protein kinase" evidence="10">
    <location>
        <begin position="1"/>
        <end position="253"/>
    </location>
</feature>
<dbReference type="PANTHER" id="PTHR45998">
    <property type="entry name" value="SERINE/THREONINE-PROTEIN KINASE 16"/>
    <property type="match status" value="1"/>
</dbReference>
<dbReference type="GO" id="GO:0005794">
    <property type="term" value="C:Golgi apparatus"/>
    <property type="evidence" value="ECO:0007669"/>
    <property type="project" value="TreeGrafter"/>
</dbReference>
<proteinExistence type="predicted"/>
<dbReference type="AlphaFoldDB" id="A0AAI9T1U0"/>
<gene>
    <name evidence="11" type="ORF">KGF56_000627</name>
</gene>
<keyword evidence="2" id="KW-0723">Serine/threonine-protein kinase</keyword>
<sequence>MINEHVFNNTKFEESEILKIFIGICRGLEVMHNYKHTSNSSASGRLFSEGNDEDEALLARNETAEDDENDENDNLHLPHPATDAGTEAETNNSTEMAETIPFAHHDLKPPNVMLSAEGLSVLVDLGSCSRARIRVRTRQQALTVTDFAQEHCTLPYRAPELMDVETGAYITEATDIWSLGCLLYCTCFGYSPFEKLEIDQGANLNLAISQGKYHIPEDRNGYSKELIDLIRQCLQVKAKNRPTARDLIQRALEISRKLDV</sequence>
<protein>
    <recommendedName>
        <fullName evidence="1">non-specific serine/threonine protein kinase</fullName>
        <ecNumber evidence="1">2.7.11.1</ecNumber>
    </recommendedName>
</protein>
<comment type="caution">
    <text evidence="11">The sequence shown here is derived from an EMBL/GenBank/DDBJ whole genome shotgun (WGS) entry which is preliminary data.</text>
</comment>
<keyword evidence="6" id="KW-0067">ATP-binding</keyword>
<keyword evidence="5" id="KW-0418">Kinase</keyword>
<dbReference type="GO" id="GO:0005524">
    <property type="term" value="F:ATP binding"/>
    <property type="evidence" value="ECO:0007669"/>
    <property type="project" value="UniProtKB-KW"/>
</dbReference>
<evidence type="ECO:0000256" key="1">
    <source>
        <dbReference type="ARBA" id="ARBA00012513"/>
    </source>
</evidence>
<dbReference type="PANTHER" id="PTHR45998:SF2">
    <property type="entry name" value="SERINE_THREONINE-PROTEIN KINASE 16"/>
    <property type="match status" value="1"/>
</dbReference>
<dbReference type="InterPro" id="IPR011009">
    <property type="entry name" value="Kinase-like_dom_sf"/>
</dbReference>